<reference evidence="3" key="1">
    <citation type="submission" date="2017-10" db="EMBL/GenBank/DDBJ databases">
        <title>Rapid genome shrinkage in a self-fertile nematode reveals novel sperm competition proteins.</title>
        <authorList>
            <person name="Yin D."/>
            <person name="Schwarz E.M."/>
            <person name="Thomas C.G."/>
            <person name="Felde R.L."/>
            <person name="Korf I.F."/>
            <person name="Cutter A.D."/>
            <person name="Schartner C.M."/>
            <person name="Ralston E.J."/>
            <person name="Meyer B.J."/>
            <person name="Haag E.S."/>
        </authorList>
    </citation>
    <scope>NUCLEOTIDE SEQUENCE [LARGE SCALE GENOMIC DNA]</scope>
    <source>
        <strain evidence="3">JU1422</strain>
    </source>
</reference>
<proteinExistence type="predicted"/>
<feature type="chain" id="PRO_5013593018" evidence="1">
    <location>
        <begin position="16"/>
        <end position="623"/>
    </location>
</feature>
<sequence>MRVLLIFLLIGLVAAVPGKRSKSRRDTTTPASLHSRKLYLNPLYAEFDEPSKTTIDDLYRLKNLRVLEFYQALNELYLTGGFEKSGTINKIILSQPEIPNDTFHLLIRTLRRTRDELKEGDASLEELNTQLEGTTDSELTQKLLKAVKLAVRNATKTTDAEETSWLQKISKIDLNSVEDLKALNEGNGEDAKLLTDLLEQLKAKLDSGDFKKISSATQNAFYTGVGGVDDVKATVVAGARLVYNMGLENGKEQCVKLKNAVSTDVKFYKRLDWAMDIVKKLNRSDEETGRPGYSYIFESFFDDVAPEGQLIFSPSKLLKIRTMLPLLKDLESVEDLELLMKMLRSVTKDKYRIREHKKLFDSLQDDDKVLEILNEKFELILEDKTTAILYRNILETIAGISVDSAYFNRYVKSVKSITDLEDPKKFLNNIIAASELTRDSKWRDIFQSISAAFEIDKEAQPEVIAPFKELNSTVTGSYQEVFLAMKMLLDGSDSSEQIEAKCQFIDQFFTGLKQRDTVVGAIGIQVEKIHDWTDSTKYIDALVEVLKAADSFKNLNRLLDFHAKYTTVDQKPEESMDLIDNFIIYLEQSSRWNRKNSICGKRKNNSAGVQFFENLENPSLWLI</sequence>
<feature type="signal peptide" evidence="1">
    <location>
        <begin position="1"/>
        <end position="15"/>
    </location>
</feature>
<keyword evidence="1" id="KW-0732">Signal</keyword>
<dbReference type="Proteomes" id="UP000230233">
    <property type="component" value="Chromosome III"/>
</dbReference>
<protein>
    <submittedName>
        <fullName evidence="2">Uncharacterized protein</fullName>
    </submittedName>
</protein>
<comment type="caution">
    <text evidence="2">The sequence shown here is derived from an EMBL/GenBank/DDBJ whole genome shotgun (WGS) entry which is preliminary data.</text>
</comment>
<evidence type="ECO:0000256" key="1">
    <source>
        <dbReference type="SAM" id="SignalP"/>
    </source>
</evidence>
<dbReference type="EMBL" id="PDUG01000003">
    <property type="protein sequence ID" value="PIC41851.1"/>
    <property type="molecule type" value="Genomic_DNA"/>
</dbReference>
<dbReference type="AlphaFoldDB" id="A0A2G5UR49"/>
<evidence type="ECO:0000313" key="2">
    <source>
        <dbReference type="EMBL" id="PIC41851.1"/>
    </source>
</evidence>
<gene>
    <name evidence="2" type="primary">Cnig_chr_III.g9128</name>
    <name evidence="2" type="ORF">B9Z55_009128</name>
</gene>
<evidence type="ECO:0000313" key="3">
    <source>
        <dbReference type="Proteomes" id="UP000230233"/>
    </source>
</evidence>
<accession>A0A2G5UR49</accession>
<keyword evidence="3" id="KW-1185">Reference proteome</keyword>
<dbReference type="OrthoDB" id="5794079at2759"/>
<organism evidence="2 3">
    <name type="scientific">Caenorhabditis nigoni</name>
    <dbReference type="NCBI Taxonomy" id="1611254"/>
    <lineage>
        <taxon>Eukaryota</taxon>
        <taxon>Metazoa</taxon>
        <taxon>Ecdysozoa</taxon>
        <taxon>Nematoda</taxon>
        <taxon>Chromadorea</taxon>
        <taxon>Rhabditida</taxon>
        <taxon>Rhabditina</taxon>
        <taxon>Rhabditomorpha</taxon>
        <taxon>Rhabditoidea</taxon>
        <taxon>Rhabditidae</taxon>
        <taxon>Peloderinae</taxon>
        <taxon>Caenorhabditis</taxon>
    </lineage>
</organism>
<name>A0A2G5UR49_9PELO</name>